<evidence type="ECO:0000313" key="1">
    <source>
        <dbReference type="EMBL" id="VDC75649.1"/>
    </source>
</evidence>
<reference evidence="1" key="1">
    <citation type="submission" date="2018-11" db="EMBL/GenBank/DDBJ databases">
        <authorList>
            <consortium name="Genoscope - CEA"/>
            <person name="William W."/>
        </authorList>
    </citation>
    <scope>NUCLEOTIDE SEQUENCE</scope>
</reference>
<accession>A0A3P5ZA63</accession>
<name>A0A3P5ZA63_BRACM</name>
<sequence>MANNNGYVNLLASQGSIDLGSSQPFFFPVKVMMSLVSKRGESGQRRRM</sequence>
<protein>
    <submittedName>
        <fullName evidence="1">Uncharacterized protein</fullName>
    </submittedName>
</protein>
<dbReference type="AlphaFoldDB" id="A0A3P5ZA63"/>
<dbReference type="EMBL" id="LR031571">
    <property type="protein sequence ID" value="VDC75649.1"/>
    <property type="molecule type" value="Genomic_DNA"/>
</dbReference>
<proteinExistence type="predicted"/>
<gene>
    <name evidence="1" type="ORF">BRAA01T02151Z</name>
</gene>
<organism evidence="1">
    <name type="scientific">Brassica campestris</name>
    <name type="common">Field mustard</name>
    <dbReference type="NCBI Taxonomy" id="3711"/>
    <lineage>
        <taxon>Eukaryota</taxon>
        <taxon>Viridiplantae</taxon>
        <taxon>Streptophyta</taxon>
        <taxon>Embryophyta</taxon>
        <taxon>Tracheophyta</taxon>
        <taxon>Spermatophyta</taxon>
        <taxon>Magnoliopsida</taxon>
        <taxon>eudicotyledons</taxon>
        <taxon>Gunneridae</taxon>
        <taxon>Pentapetalae</taxon>
        <taxon>rosids</taxon>
        <taxon>malvids</taxon>
        <taxon>Brassicales</taxon>
        <taxon>Brassicaceae</taxon>
        <taxon>Brassiceae</taxon>
        <taxon>Brassica</taxon>
    </lineage>
</organism>